<proteinExistence type="predicted"/>
<dbReference type="AlphaFoldDB" id="A0A7S3BNE1"/>
<protein>
    <submittedName>
        <fullName evidence="2">Uncharacterized protein</fullName>
    </submittedName>
</protein>
<feature type="compositionally biased region" description="Basic and acidic residues" evidence="1">
    <location>
        <begin position="28"/>
        <end position="46"/>
    </location>
</feature>
<reference evidence="2" key="1">
    <citation type="submission" date="2021-01" db="EMBL/GenBank/DDBJ databases">
        <authorList>
            <person name="Corre E."/>
            <person name="Pelletier E."/>
            <person name="Niang G."/>
            <person name="Scheremetjew M."/>
            <person name="Finn R."/>
            <person name="Kale V."/>
            <person name="Holt S."/>
            <person name="Cochrane G."/>
            <person name="Meng A."/>
            <person name="Brown T."/>
            <person name="Cohen L."/>
        </authorList>
    </citation>
    <scope>NUCLEOTIDE SEQUENCE</scope>
    <source>
        <strain evidence="2">RCC927</strain>
    </source>
</reference>
<sequence>MAAPGGGNNLAAFQQIFSPAFLNSLQQQRERTQEDVEAEERKKAKEQPLVPSAINTWDESLALLDTDYEVRSLGTVKRLQLLGDVFVQACQRARAGGPRKPKDKDGSLVPLPDAYKEYEYTSIKTIKTFLTLAHLALLETNQKNDNALEKLRTLLAQGVTKAPEDGGEPTVVKAEGVLREALEKSVAELEEHAILFNQTRNTLTDLDEAVVSDLESYYPKKSSPHIADNAIAVDCANKVANIHVDSQAHAKARAEFDKQFAFASAKKRAQNLVN</sequence>
<dbReference type="EMBL" id="HBHY01011876">
    <property type="protein sequence ID" value="CAE0140031.1"/>
    <property type="molecule type" value="Transcribed_RNA"/>
</dbReference>
<feature type="region of interest" description="Disordered" evidence="1">
    <location>
        <begin position="27"/>
        <end position="47"/>
    </location>
</feature>
<evidence type="ECO:0000256" key="1">
    <source>
        <dbReference type="SAM" id="MobiDB-lite"/>
    </source>
</evidence>
<organism evidence="2">
    <name type="scientific">Prasinoderma singulare</name>
    <dbReference type="NCBI Taxonomy" id="676789"/>
    <lineage>
        <taxon>Eukaryota</taxon>
        <taxon>Viridiplantae</taxon>
        <taxon>Prasinodermophyta</taxon>
        <taxon>Prasinodermophyceae</taxon>
        <taxon>Prasinodermales</taxon>
        <taxon>Prasinodermaceae</taxon>
        <taxon>Prasinoderma</taxon>
    </lineage>
</organism>
<accession>A0A7S3BNE1</accession>
<evidence type="ECO:0000313" key="2">
    <source>
        <dbReference type="EMBL" id="CAE0140031.1"/>
    </source>
</evidence>
<name>A0A7S3BNE1_9VIRI</name>
<gene>
    <name evidence="2" type="ORF">PSIN1315_LOCUS7659</name>
</gene>